<keyword evidence="2" id="KW-1185">Reference proteome</keyword>
<reference evidence="1 2" key="1">
    <citation type="journal article" date="2020" name="Nature">
        <title>Isolation of an archaeon at the prokaryote-eukaryote interface.</title>
        <authorList>
            <person name="Imachi H."/>
            <person name="Nobu M.K."/>
            <person name="Nakahara N."/>
            <person name="Morono Y."/>
            <person name="Ogawara M."/>
            <person name="Takaki Y."/>
            <person name="Takano Y."/>
            <person name="Uematsu K."/>
            <person name="Ikuta T."/>
            <person name="Ito M."/>
            <person name="Matsui Y."/>
            <person name="Miyazaki M."/>
            <person name="Murata K."/>
            <person name="Saito Y."/>
            <person name="Sakai S."/>
            <person name="Song C."/>
            <person name="Tasumi E."/>
            <person name="Yamanaka Y."/>
            <person name="Yamaguchi T."/>
            <person name="Kamagata Y."/>
            <person name="Tamaki H."/>
            <person name="Takai K."/>
        </authorList>
    </citation>
    <scope>NUCLEOTIDE SEQUENCE [LARGE SCALE GENOMIC DNA]</scope>
    <source>
        <strain evidence="1 2">MK-D1</strain>
    </source>
</reference>
<dbReference type="KEGG" id="psyt:DSAG12_03422"/>
<dbReference type="EMBL" id="CP042905">
    <property type="protein sequence ID" value="QEE17585.1"/>
    <property type="molecule type" value="Genomic_DNA"/>
</dbReference>
<name>A0A5B9DEW6_9ARCH</name>
<dbReference type="GeneID" id="41331392"/>
<sequence>MANVVKGKFNVKLEEMADTKFSPRATSSASARLRILNESNLVCFGNSCTEEELAKWEMLCNEDTVTAQLDHMAGKMYANGVEFKNGKFEF</sequence>
<evidence type="ECO:0000313" key="2">
    <source>
        <dbReference type="Proteomes" id="UP000321408"/>
    </source>
</evidence>
<dbReference type="AlphaFoldDB" id="A0A5B9DEW6"/>
<accession>A0A5B9DEW6</accession>
<organism evidence="1 2">
    <name type="scientific">Promethearchaeum syntrophicum</name>
    <dbReference type="NCBI Taxonomy" id="2594042"/>
    <lineage>
        <taxon>Archaea</taxon>
        <taxon>Promethearchaeati</taxon>
        <taxon>Promethearchaeota</taxon>
        <taxon>Promethearchaeia</taxon>
        <taxon>Promethearchaeales</taxon>
        <taxon>Promethearchaeaceae</taxon>
        <taxon>Promethearchaeum</taxon>
    </lineage>
</organism>
<reference evidence="1 2" key="2">
    <citation type="journal article" date="2024" name="Int. J. Syst. Evol. Microbiol.">
        <title>Promethearchaeum syntrophicum gen. nov., sp. nov., an anaerobic, obligately syntrophic archaeon, the first isolate of the lineage 'Asgard' archaea, and proposal of the new archaeal phylum Promethearchaeota phyl. nov. and kingdom Promethearchaeati regn. nov.</title>
        <authorList>
            <person name="Imachi H."/>
            <person name="Nobu M.K."/>
            <person name="Kato S."/>
            <person name="Takaki Y."/>
            <person name="Miyazaki M."/>
            <person name="Miyata M."/>
            <person name="Ogawara M."/>
            <person name="Saito Y."/>
            <person name="Sakai S."/>
            <person name="Tahara Y.O."/>
            <person name="Takano Y."/>
            <person name="Tasumi E."/>
            <person name="Uematsu K."/>
            <person name="Yoshimura T."/>
            <person name="Itoh T."/>
            <person name="Ohkuma M."/>
            <person name="Takai K."/>
        </authorList>
    </citation>
    <scope>NUCLEOTIDE SEQUENCE [LARGE SCALE GENOMIC DNA]</scope>
    <source>
        <strain evidence="1 2">MK-D1</strain>
    </source>
</reference>
<dbReference type="RefSeq" id="WP_147664475.1">
    <property type="nucleotide sequence ID" value="NZ_CP042905.2"/>
</dbReference>
<evidence type="ECO:0000313" key="1">
    <source>
        <dbReference type="EMBL" id="QEE17585.1"/>
    </source>
</evidence>
<gene>
    <name evidence="1" type="ORF">DSAG12_03422</name>
</gene>
<proteinExistence type="predicted"/>
<dbReference type="Proteomes" id="UP000321408">
    <property type="component" value="Chromosome"/>
</dbReference>
<protein>
    <submittedName>
        <fullName evidence="1">Uncharacterized protein</fullName>
    </submittedName>
</protein>